<dbReference type="GO" id="GO:0032510">
    <property type="term" value="P:endosome to lysosome transport via multivesicular body sorting pathway"/>
    <property type="evidence" value="ECO:0007669"/>
    <property type="project" value="TreeGrafter"/>
</dbReference>
<feature type="domain" description="FUZ/MON1/HPS1 second Longin" evidence="5">
    <location>
        <begin position="850"/>
        <end position="947"/>
    </location>
</feature>
<evidence type="ECO:0000313" key="7">
    <source>
        <dbReference type="EnsemblMetazoa" id="OVOC4044.1"/>
    </source>
</evidence>
<evidence type="ECO:0000256" key="2">
    <source>
        <dbReference type="SAM" id="Coils"/>
    </source>
</evidence>
<dbReference type="GO" id="GO:0035658">
    <property type="term" value="C:Mon1-Ccz1 complex"/>
    <property type="evidence" value="ECO:0007669"/>
    <property type="project" value="TreeGrafter"/>
</dbReference>
<dbReference type="Pfam" id="PF19036">
    <property type="entry name" value="Fuz_longin_1"/>
    <property type="match status" value="1"/>
</dbReference>
<feature type="domain" description="FUZ/MON1/HPS1 first Longin" evidence="4">
    <location>
        <begin position="695"/>
        <end position="810"/>
    </location>
</feature>
<accession>A0A8R1TTQ2</accession>
<evidence type="ECO:0000259" key="5">
    <source>
        <dbReference type="Pfam" id="PF19037"/>
    </source>
</evidence>
<dbReference type="OMA" id="TANDEMR"/>
<dbReference type="InterPro" id="IPR043971">
    <property type="entry name" value="FUZ/MON1/HPS1_longin_2"/>
</dbReference>
<evidence type="ECO:0000256" key="1">
    <source>
        <dbReference type="ARBA" id="ARBA00008968"/>
    </source>
</evidence>
<dbReference type="GO" id="GO:0006623">
    <property type="term" value="P:protein targeting to vacuole"/>
    <property type="evidence" value="ECO:0007669"/>
    <property type="project" value="InterPro"/>
</dbReference>
<keyword evidence="8" id="KW-1185">Reference proteome</keyword>
<dbReference type="PANTHER" id="PTHR13027:SF7">
    <property type="entry name" value="VACUOLAR FUSION PROTEIN MON1 HOMOLOG"/>
    <property type="match status" value="1"/>
</dbReference>
<dbReference type="EnsemblMetazoa" id="OVOC4044.1">
    <property type="protein sequence ID" value="OVOC4044.1"/>
    <property type="gene ID" value="WBGene00240853"/>
</dbReference>
<keyword evidence="2" id="KW-0175">Coiled coil</keyword>
<evidence type="ECO:0000259" key="4">
    <source>
        <dbReference type="Pfam" id="PF19036"/>
    </source>
</evidence>
<dbReference type="Proteomes" id="UP000024404">
    <property type="component" value="Unassembled WGS sequence"/>
</dbReference>
<dbReference type="Pfam" id="PF19037">
    <property type="entry name" value="Fuz_longin_2"/>
    <property type="match status" value="1"/>
</dbReference>
<comment type="similarity">
    <text evidence="1">Belongs to the MON1/SAND family.</text>
</comment>
<dbReference type="InterPro" id="IPR043970">
    <property type="entry name" value="FUZ/MON1/HPS1_longin_3"/>
</dbReference>
<evidence type="ECO:0000259" key="6">
    <source>
        <dbReference type="Pfam" id="PF19038"/>
    </source>
</evidence>
<organism evidence="7 8">
    <name type="scientific">Onchocerca volvulus</name>
    <dbReference type="NCBI Taxonomy" id="6282"/>
    <lineage>
        <taxon>Eukaryota</taxon>
        <taxon>Metazoa</taxon>
        <taxon>Ecdysozoa</taxon>
        <taxon>Nematoda</taxon>
        <taxon>Chromadorea</taxon>
        <taxon>Rhabditida</taxon>
        <taxon>Spirurina</taxon>
        <taxon>Spiruromorpha</taxon>
        <taxon>Filarioidea</taxon>
        <taxon>Onchocercidae</taxon>
        <taxon>Onchocerca</taxon>
    </lineage>
</organism>
<evidence type="ECO:0008006" key="9">
    <source>
        <dbReference type="Google" id="ProtNLM"/>
    </source>
</evidence>
<dbReference type="PRINTS" id="PR01546">
    <property type="entry name" value="YEAST73DUF"/>
</dbReference>
<feature type="coiled-coil region" evidence="2">
    <location>
        <begin position="261"/>
        <end position="309"/>
    </location>
</feature>
<sequence length="1089" mass="124836">MSSANDTANDEMRNGTINKTSASISEEEFCRLQEQLLELRNRNYELLEENRRQQNYINSLPSKGTEALLFASKLVGRKKDKDTSNEKLENEVRLLQQKLSSQEEEFRLQQSTLLSELNKVVKQCEFLEAKTKECGENNGNNELAEQNLSDVEKLMKKNSELEIEVSSLREMLTEKDLLVAQIKASDQELLSSKEVLIEEINRERERSANLQNELHEALDLRTIDRELTIEKEKAIVALQNFYGKQMEKVITSDEQSQTDDLQEYTRSLEAECERLREIEKVTFEKDALLKEGQKLQNILEMELQTAKAEVLAEKEKKIAEEMVWEEMKQRFSTEIQALNMHVLELQRSKEEEQNSATQNFEVMKMALEATIKEGEEEIKRKDEEIKVALKKQSSMVKELRRQVQSEKKRAEQAEKHLDDVLGMSDASVYTHSSTRLRVGGSPSTLSDRFKVKGDGESSICSWAFVAEPDRNSSHACLFENCCYDLLSLLNFDEESSCSASILEADNAELISRLAILQKKYAETLDRLNVIEEENTLLRKEVDEKSEVIAQWIRSIPDTNHSTQVANSSPGLRFRRMLEMVRMDESAADIRDMNRRLQRMLEETLSKNLVLQKNIQTLLEKDGNYELDGLVKLDPESEIASTVPGGTNIPETSEGLDVDLDKTASGLRTADDGTYEENKCDDEALLDELSRREFTVFVLSEVGKPIFASCGHEEQLCSLIALIQTFVMVVTSWNDSLKRIRSAHMQISFSYRSPLILCIVSRDGFQLDAQVDLVYKQMLSIICRAQLISIFQTKGPNFDLRFMLKGTDRHLNAIVYGYRNDIAIFMRSIRIFPMAFADREQFTNAIVSAVKNVVYGLVIANRQLITVVRMKGIALHPCDLHLLINLIDCNPSLKNADNWIPICLPQFNDTGFLYAYVSFIWESSSACLLLLSLERGAFETLRGVKETIITKLHSSKLRVSLKNAIENPSSFDIQTDVLSDLWHFTYKNRCSSQICCSQYSVPFISKDERWKLQEYYKKMFGHSMRTPSLRHLFVTRPECCLLSNVTLNYELHCVLSPFVTRASAVAHVDRLLKMLKKEESKFFITSSVYF</sequence>
<feature type="region of interest" description="Disordered" evidence="3">
    <location>
        <begin position="1"/>
        <end position="20"/>
    </location>
</feature>
<feature type="coiled-coil region" evidence="2">
    <location>
        <begin position="335"/>
        <end position="416"/>
    </location>
</feature>
<dbReference type="PANTHER" id="PTHR13027">
    <property type="entry name" value="SAND PROTEIN-RELATED"/>
    <property type="match status" value="1"/>
</dbReference>
<evidence type="ECO:0000313" key="8">
    <source>
        <dbReference type="Proteomes" id="UP000024404"/>
    </source>
</evidence>
<evidence type="ECO:0000256" key="3">
    <source>
        <dbReference type="SAM" id="MobiDB-lite"/>
    </source>
</evidence>
<feature type="coiled-coil region" evidence="2">
    <location>
        <begin position="78"/>
        <end position="105"/>
    </location>
</feature>
<dbReference type="InterPro" id="IPR004353">
    <property type="entry name" value="Mon1"/>
</dbReference>
<reference evidence="7" key="2">
    <citation type="submission" date="2022-06" db="UniProtKB">
        <authorList>
            <consortium name="EnsemblMetazoa"/>
        </authorList>
    </citation>
    <scope>IDENTIFICATION</scope>
</reference>
<dbReference type="Pfam" id="PF19038">
    <property type="entry name" value="Fuz_longin_3"/>
    <property type="match status" value="1"/>
</dbReference>
<dbReference type="EMBL" id="CMVM020000123">
    <property type="status" value="NOT_ANNOTATED_CDS"/>
    <property type="molecule type" value="Genomic_DNA"/>
</dbReference>
<proteinExistence type="inferred from homology"/>
<name>A0A8R1TTQ2_ONCVO</name>
<feature type="coiled-coil region" evidence="2">
    <location>
        <begin position="144"/>
        <end position="220"/>
    </location>
</feature>
<reference evidence="8" key="1">
    <citation type="submission" date="2013-10" db="EMBL/GenBank/DDBJ databases">
        <title>Genome sequencing of Onchocerca volvulus.</title>
        <authorList>
            <person name="Cotton J."/>
            <person name="Tsai J."/>
            <person name="Stanley E."/>
            <person name="Tracey A."/>
            <person name="Holroyd N."/>
            <person name="Lustigman S."/>
            <person name="Berriman M."/>
        </authorList>
    </citation>
    <scope>NUCLEOTIDE SEQUENCE</scope>
</reference>
<feature type="coiled-coil region" evidence="2">
    <location>
        <begin position="499"/>
        <end position="547"/>
    </location>
</feature>
<dbReference type="AlphaFoldDB" id="A0A8R1TTQ2"/>
<dbReference type="InterPro" id="IPR043972">
    <property type="entry name" value="FUZ/MON1/HPS1_longin_1"/>
</dbReference>
<protein>
    <recommendedName>
        <fullName evidence="9">Vacuolar fusion protein MON1 homolog</fullName>
    </recommendedName>
</protein>
<feature type="domain" description="FUZ/MON1/HPS1 third Longin" evidence="6">
    <location>
        <begin position="980"/>
        <end position="1078"/>
    </location>
</feature>